<feature type="region of interest" description="Disordered" evidence="1">
    <location>
        <begin position="99"/>
        <end position="118"/>
    </location>
</feature>
<sequence length="222" mass="24982">MLLYPNKTRKHSQRWHELTLKDGHCECCQCPTNPLYDGRNYDGHVGYSPCLINYWRKGGQLYCESSHKAALSLRPQTLSKGETVYEALCDSTEIPMEGGKQWDPTEKETHAPSFNNSRRRKKAHYMLENQPSAIILVTKPVGGHCRFQTCFTVFFFYSSMAVIIGLCGHLYECSISRGLENGMAFAGCVQTCELNSPDSPSHGVPDLHTWGCCVSANLEHQL</sequence>
<gene>
    <name evidence="2" type="ORF">QQF64_018657</name>
</gene>
<protein>
    <submittedName>
        <fullName evidence="2">Uncharacterized protein</fullName>
    </submittedName>
</protein>
<comment type="caution">
    <text evidence="2">The sequence shown here is derived from an EMBL/GenBank/DDBJ whole genome shotgun (WGS) entry which is preliminary data.</text>
</comment>
<reference evidence="2 3" key="1">
    <citation type="submission" date="2023-09" db="EMBL/GenBank/DDBJ databases">
        <authorList>
            <person name="Wang M."/>
        </authorList>
    </citation>
    <scope>NUCLEOTIDE SEQUENCE [LARGE SCALE GENOMIC DNA]</scope>
    <source>
        <strain evidence="2">GT-2023</strain>
        <tissue evidence="2">Liver</tissue>
    </source>
</reference>
<dbReference type="EMBL" id="JAYMGO010000022">
    <property type="protein sequence ID" value="KAL1250861.1"/>
    <property type="molecule type" value="Genomic_DNA"/>
</dbReference>
<organism evidence="2 3">
    <name type="scientific">Cirrhinus molitorella</name>
    <name type="common">mud carp</name>
    <dbReference type="NCBI Taxonomy" id="172907"/>
    <lineage>
        <taxon>Eukaryota</taxon>
        <taxon>Metazoa</taxon>
        <taxon>Chordata</taxon>
        <taxon>Craniata</taxon>
        <taxon>Vertebrata</taxon>
        <taxon>Euteleostomi</taxon>
        <taxon>Actinopterygii</taxon>
        <taxon>Neopterygii</taxon>
        <taxon>Teleostei</taxon>
        <taxon>Ostariophysi</taxon>
        <taxon>Cypriniformes</taxon>
        <taxon>Cyprinidae</taxon>
        <taxon>Labeoninae</taxon>
        <taxon>Labeonini</taxon>
        <taxon>Cirrhinus</taxon>
    </lineage>
</organism>
<name>A0ABR3LFN7_9TELE</name>
<evidence type="ECO:0000313" key="3">
    <source>
        <dbReference type="Proteomes" id="UP001558613"/>
    </source>
</evidence>
<evidence type="ECO:0000256" key="1">
    <source>
        <dbReference type="SAM" id="MobiDB-lite"/>
    </source>
</evidence>
<evidence type="ECO:0000313" key="2">
    <source>
        <dbReference type="EMBL" id="KAL1250861.1"/>
    </source>
</evidence>
<keyword evidence="3" id="KW-1185">Reference proteome</keyword>
<accession>A0ABR3LFN7</accession>
<proteinExistence type="predicted"/>
<dbReference type="Proteomes" id="UP001558613">
    <property type="component" value="Unassembled WGS sequence"/>
</dbReference>